<feature type="binding site" evidence="9">
    <location>
        <position position="157"/>
    </location>
    <ligand>
        <name>substrate</name>
    </ligand>
</feature>
<dbReference type="EMBL" id="RIBP01000004">
    <property type="protein sequence ID" value="TRZ38182.1"/>
    <property type="molecule type" value="Genomic_DNA"/>
</dbReference>
<keyword evidence="3 10" id="KW-0479">Metal-binding</keyword>
<dbReference type="InterPro" id="IPR036291">
    <property type="entry name" value="NAD(P)-bd_dom_sf"/>
</dbReference>
<dbReference type="Gene3D" id="3.90.1820.10">
    <property type="entry name" value="AglA-like glucosidase"/>
    <property type="match status" value="1"/>
</dbReference>
<proteinExistence type="inferred from homology"/>
<comment type="similarity">
    <text evidence="2 12">Belongs to the glycosyl hydrolase 4 family.</text>
</comment>
<dbReference type="InterPro" id="IPR022616">
    <property type="entry name" value="Glyco_hydro_4_C"/>
</dbReference>
<evidence type="ECO:0000259" key="13">
    <source>
        <dbReference type="Pfam" id="PF11975"/>
    </source>
</evidence>
<keyword evidence="4 12" id="KW-0378">Hydrolase</keyword>
<feature type="binding site" evidence="10">
    <location>
        <position position="179"/>
    </location>
    <ligand>
        <name>Mn(2+)</name>
        <dbReference type="ChEBI" id="CHEBI:29035"/>
    </ligand>
</feature>
<keyword evidence="5 12" id="KW-0520">NAD</keyword>
<dbReference type="GO" id="GO:0004553">
    <property type="term" value="F:hydrolase activity, hydrolyzing O-glycosyl compounds"/>
    <property type="evidence" value="ECO:0007669"/>
    <property type="project" value="InterPro"/>
</dbReference>
<dbReference type="GO" id="GO:0005975">
    <property type="term" value="P:carbohydrate metabolic process"/>
    <property type="evidence" value="ECO:0007669"/>
    <property type="project" value="InterPro"/>
</dbReference>
<evidence type="ECO:0000313" key="14">
    <source>
        <dbReference type="EMBL" id="TRZ38182.1"/>
    </source>
</evidence>
<evidence type="ECO:0000256" key="1">
    <source>
        <dbReference type="ARBA" id="ARBA00001936"/>
    </source>
</evidence>
<dbReference type="Pfam" id="PF02056">
    <property type="entry name" value="Glyco_hydro_4"/>
    <property type="match status" value="1"/>
</dbReference>
<dbReference type="AlphaFoldDB" id="A0A553SMH8"/>
<dbReference type="GO" id="GO:0046872">
    <property type="term" value="F:metal ion binding"/>
    <property type="evidence" value="ECO:0007669"/>
    <property type="project" value="UniProtKB-KW"/>
</dbReference>
<evidence type="ECO:0000256" key="3">
    <source>
        <dbReference type="ARBA" id="ARBA00022723"/>
    </source>
</evidence>
<gene>
    <name evidence="14" type="ORF">CEQ21_22510</name>
</gene>
<feature type="binding site" evidence="10">
    <location>
        <position position="216"/>
    </location>
    <ligand>
        <name>Mn(2+)</name>
        <dbReference type="ChEBI" id="CHEBI:29035"/>
    </ligand>
</feature>
<protein>
    <submittedName>
        <fullName evidence="14">Alpha-glucosidase/alpha-galactosidase</fullName>
    </submittedName>
</protein>
<evidence type="ECO:0000256" key="12">
    <source>
        <dbReference type="RuleBase" id="RU361152"/>
    </source>
</evidence>
<sequence>MATTNHQVDSIKIAYIGGGSQGWARRLMYDLALEPRLSGTIALYDINLEAAKTNEKIGTHISSLPDATGKWTYEAIPTIEEALKDADFVIISILPGTFADMAKDVHFPEKYGIYQSVGDTVGPGGIRRAVRTIPMFMEIGEHIKRHCPDAWVINYTNPMSVCTRTLYKAFPQIKAIGCCHEVFETQHLLASMAEEMLGITVENRKDIKVSVTGINHFTWINEATYQNVDLFPLYAEFAEKNAQTGFEKEQGKWEESVFRSSNRVKFDLFRKYRLIAAAGDRHLAEFMPPVYLKNPQTVQNWKFHLTTVDFRVNDQQRKIAENEAVFNSDTQVVLEPSGEEGVEILLALLGVEDLVTNVNFPNKGQIQNLTQGTIVETNALIRKNSVQPVRTNELPLDVANMVNRHILNQEAVIHAVLTKDQNLARNAFVNDPLIAAIPYEDAISLFEEMDVWQQN</sequence>
<name>A0A553SMH8_NIACI</name>
<dbReference type="PROSITE" id="PS01324">
    <property type="entry name" value="GLYCOSYL_HYDROL_F4"/>
    <property type="match status" value="1"/>
</dbReference>
<dbReference type="Pfam" id="PF11975">
    <property type="entry name" value="Glyco_hydro_4C"/>
    <property type="match status" value="1"/>
</dbReference>
<keyword evidence="8 12" id="KW-0326">Glycosidase</keyword>
<organism evidence="14 15">
    <name type="scientific">Niallia circulans</name>
    <name type="common">Bacillus circulans</name>
    <dbReference type="NCBI Taxonomy" id="1397"/>
    <lineage>
        <taxon>Bacteria</taxon>
        <taxon>Bacillati</taxon>
        <taxon>Bacillota</taxon>
        <taxon>Bacilli</taxon>
        <taxon>Bacillales</taxon>
        <taxon>Bacillaceae</taxon>
        <taxon>Niallia</taxon>
    </lineage>
</organism>
<evidence type="ECO:0000313" key="15">
    <source>
        <dbReference type="Proteomes" id="UP000319837"/>
    </source>
</evidence>
<comment type="cofactor">
    <cofactor evidence="12">
        <name>NAD(+)</name>
        <dbReference type="ChEBI" id="CHEBI:57540"/>
    </cofactor>
    <text evidence="12">Binds 1 NAD(+) per subunit.</text>
</comment>
<comment type="caution">
    <text evidence="14">The sequence shown here is derived from an EMBL/GenBank/DDBJ whole genome shotgun (WGS) entry which is preliminary data.</text>
</comment>
<dbReference type="RefSeq" id="WP_185766454.1">
    <property type="nucleotide sequence ID" value="NZ_RIBP01000004.1"/>
</dbReference>
<evidence type="ECO:0000256" key="11">
    <source>
        <dbReference type="PIRSR" id="PIRSR601088-4"/>
    </source>
</evidence>
<evidence type="ECO:0000256" key="10">
    <source>
        <dbReference type="PIRSR" id="PIRSR601088-3"/>
    </source>
</evidence>
<feature type="domain" description="Glycosyl hydrolase family 4 C-terminal" evidence="13">
    <location>
        <begin position="211"/>
        <end position="434"/>
    </location>
</feature>
<reference evidence="15" key="1">
    <citation type="submission" date="2018-10" db="EMBL/GenBank/DDBJ databases">
        <title>FDA dAtabase for Regulatory Grade micrObial Sequences (FDA-ARGOS): Supporting development and validation of Infectious Disease Dx tests.</title>
        <authorList>
            <person name="Minogue T."/>
            <person name="Wolcott M."/>
            <person name="Wasieloski L."/>
            <person name="Aguilar W."/>
            <person name="Moore D."/>
            <person name="Tallon L."/>
            <person name="Sadzewicz L."/>
            <person name="Sengamalay N."/>
            <person name="Ott S."/>
            <person name="Godinez A."/>
            <person name="Nagaraj S."/>
            <person name="Vavikolanu K."/>
            <person name="Vyas G."/>
            <person name="Nadendla S."/>
            <person name="George J."/>
            <person name="Sichtig H."/>
        </authorList>
    </citation>
    <scope>NUCLEOTIDE SEQUENCE [LARGE SCALE GENOMIC DNA]</scope>
    <source>
        <strain evidence="15">FDAARGOS_343</strain>
    </source>
</reference>
<evidence type="ECO:0000256" key="5">
    <source>
        <dbReference type="ARBA" id="ARBA00023027"/>
    </source>
</evidence>
<comment type="cofactor">
    <cofactor evidence="1">
        <name>Mn(2+)</name>
        <dbReference type="ChEBI" id="CHEBI:29035"/>
    </cofactor>
</comment>
<dbReference type="PRINTS" id="PR00732">
    <property type="entry name" value="GLHYDRLASE4"/>
</dbReference>
<dbReference type="SUPFAM" id="SSF56327">
    <property type="entry name" value="LDH C-terminal domain-like"/>
    <property type="match status" value="1"/>
</dbReference>
<dbReference type="GO" id="GO:0016616">
    <property type="term" value="F:oxidoreductase activity, acting on the CH-OH group of donors, NAD or NADP as acceptor"/>
    <property type="evidence" value="ECO:0007669"/>
    <property type="project" value="InterPro"/>
</dbReference>
<evidence type="ECO:0000256" key="2">
    <source>
        <dbReference type="ARBA" id="ARBA00010141"/>
    </source>
</evidence>
<evidence type="ECO:0000256" key="4">
    <source>
        <dbReference type="ARBA" id="ARBA00022801"/>
    </source>
</evidence>
<dbReference type="InterPro" id="IPR019802">
    <property type="entry name" value="GlycHydrolase_4_CS"/>
</dbReference>
<evidence type="ECO:0000256" key="7">
    <source>
        <dbReference type="ARBA" id="ARBA00023277"/>
    </source>
</evidence>
<dbReference type="InterPro" id="IPR015955">
    <property type="entry name" value="Lactate_DH/Glyco_Ohase_4_C"/>
</dbReference>
<accession>A0A553SMH8</accession>
<dbReference type="InterPro" id="IPR001088">
    <property type="entry name" value="Glyco_hydro_4"/>
</dbReference>
<keyword evidence="10" id="KW-0170">Cobalt</keyword>
<feature type="site" description="Increases basicity of active site Tyr" evidence="11">
    <location>
        <position position="119"/>
    </location>
</feature>
<dbReference type="SUPFAM" id="SSF51735">
    <property type="entry name" value="NAD(P)-binding Rossmann-fold domains"/>
    <property type="match status" value="1"/>
</dbReference>
<dbReference type="PANTHER" id="PTHR32092">
    <property type="entry name" value="6-PHOSPHO-BETA-GLUCOSIDASE-RELATED"/>
    <property type="match status" value="1"/>
</dbReference>
<keyword evidence="7" id="KW-0119">Carbohydrate metabolism</keyword>
<dbReference type="PANTHER" id="PTHR32092:SF2">
    <property type="entry name" value="ALPHA-GALACTURONIDASE"/>
    <property type="match status" value="1"/>
</dbReference>
<evidence type="ECO:0000256" key="8">
    <source>
        <dbReference type="ARBA" id="ARBA00023295"/>
    </source>
</evidence>
<dbReference type="Proteomes" id="UP000319837">
    <property type="component" value="Unassembled WGS sequence"/>
</dbReference>
<keyword evidence="6 10" id="KW-0464">Manganese</keyword>
<keyword evidence="10" id="KW-0408">Iron</keyword>
<evidence type="ECO:0000256" key="6">
    <source>
        <dbReference type="ARBA" id="ARBA00023211"/>
    </source>
</evidence>
<evidence type="ECO:0000256" key="9">
    <source>
        <dbReference type="PIRSR" id="PIRSR601088-2"/>
    </source>
</evidence>
<keyword evidence="10" id="KW-0533">Nickel</keyword>
<dbReference type="InterPro" id="IPR053715">
    <property type="entry name" value="GH4_Enzyme_sf"/>
</dbReference>